<dbReference type="AlphaFoldDB" id="A0A066UDG1"/>
<dbReference type="Gene3D" id="1.10.10.10">
    <property type="entry name" value="Winged helix-like DNA-binding domain superfamily/Winged helix DNA-binding domain"/>
    <property type="match status" value="1"/>
</dbReference>
<name>A0A066UDG1_9PSEU</name>
<keyword evidence="2" id="KW-0418">Kinase</keyword>
<evidence type="ECO:0000313" key="7">
    <source>
        <dbReference type="Proteomes" id="UP000027345"/>
    </source>
</evidence>
<gene>
    <name evidence="6" type="ORF">DV20_02360</name>
</gene>
<proteinExistence type="predicted"/>
<comment type="caution">
    <text evidence="6">The sequence shown here is derived from an EMBL/GenBank/DDBJ whole genome shotgun (WGS) entry which is preliminary data.</text>
</comment>
<dbReference type="Proteomes" id="UP000027345">
    <property type="component" value="Unassembled WGS sequence"/>
</dbReference>
<dbReference type="InterPro" id="IPR012074">
    <property type="entry name" value="GAF_ANTAR"/>
</dbReference>
<dbReference type="InterPro" id="IPR005561">
    <property type="entry name" value="ANTAR"/>
</dbReference>
<evidence type="ECO:0000256" key="1">
    <source>
        <dbReference type="ARBA" id="ARBA00022679"/>
    </source>
</evidence>
<keyword evidence="7" id="KW-1185">Reference proteome</keyword>
<sequence length="232" mass="25031">MNDHSDHSDTSLGATLSAIARTLQAEPDVESTLAAIVKAAVDHVDGAEFAGISLVEHKRSIRTVAPTNPVVSAIDEVQYRVKQGPCLDAIAEREVFSTGDLATEGRWAEFATAAAEFGVRSMLSYRLFVSDTTLGALNLYSRARDAFDRRTREDGKLFAAHAAIALVGAQTEAQLSAAVESRDVIGMAKGILMERHDVDAVAAFRMLVEGSQDANMKLHQVAAWLVEHRRGL</sequence>
<dbReference type="Gene3D" id="3.30.450.40">
    <property type="match status" value="1"/>
</dbReference>
<evidence type="ECO:0000256" key="4">
    <source>
        <dbReference type="ARBA" id="ARBA00023163"/>
    </source>
</evidence>
<dbReference type="eggNOG" id="COG3707">
    <property type="taxonomic scope" value="Bacteria"/>
</dbReference>
<keyword evidence="4" id="KW-0804">Transcription</keyword>
<evidence type="ECO:0000259" key="5">
    <source>
        <dbReference type="PROSITE" id="PS50921"/>
    </source>
</evidence>
<reference evidence="6 7" key="1">
    <citation type="submission" date="2014-05" db="EMBL/GenBank/DDBJ databases">
        <title>Draft genome sequence of Amycolatopsis rifamycinica DSM 46095.</title>
        <authorList>
            <person name="Lal R."/>
            <person name="Saxena A."/>
            <person name="Kumari R."/>
            <person name="Mukherjee U."/>
            <person name="Singh P."/>
            <person name="Sangwan N."/>
            <person name="Mahato N.K."/>
        </authorList>
    </citation>
    <scope>NUCLEOTIDE SEQUENCE [LARGE SCALE GENOMIC DNA]</scope>
    <source>
        <strain evidence="6 7">DSM 46095</strain>
    </source>
</reference>
<keyword evidence="1" id="KW-0808">Transferase</keyword>
<accession>A0A066UDG1</accession>
<protein>
    <submittedName>
        <fullName evidence="6">Antitermination regulator</fullName>
    </submittedName>
</protein>
<dbReference type="InterPro" id="IPR011006">
    <property type="entry name" value="CheY-like_superfamily"/>
</dbReference>
<dbReference type="RefSeq" id="WP_043775967.1">
    <property type="nucleotide sequence ID" value="NZ_JMQI01000003.1"/>
</dbReference>
<dbReference type="SMART" id="SM01012">
    <property type="entry name" value="ANTAR"/>
    <property type="match status" value="1"/>
</dbReference>
<dbReference type="Pfam" id="PF03861">
    <property type="entry name" value="ANTAR"/>
    <property type="match status" value="1"/>
</dbReference>
<dbReference type="SUPFAM" id="SSF52172">
    <property type="entry name" value="CheY-like"/>
    <property type="match status" value="1"/>
</dbReference>
<dbReference type="EMBL" id="JMQI01000003">
    <property type="protein sequence ID" value="KDN23922.1"/>
    <property type="molecule type" value="Genomic_DNA"/>
</dbReference>
<dbReference type="SUPFAM" id="SSF55781">
    <property type="entry name" value="GAF domain-like"/>
    <property type="match status" value="1"/>
</dbReference>
<evidence type="ECO:0000256" key="3">
    <source>
        <dbReference type="ARBA" id="ARBA00023015"/>
    </source>
</evidence>
<evidence type="ECO:0000256" key="2">
    <source>
        <dbReference type="ARBA" id="ARBA00022777"/>
    </source>
</evidence>
<dbReference type="InterPro" id="IPR029016">
    <property type="entry name" value="GAF-like_dom_sf"/>
</dbReference>
<dbReference type="InterPro" id="IPR003018">
    <property type="entry name" value="GAF"/>
</dbReference>
<dbReference type="PROSITE" id="PS50921">
    <property type="entry name" value="ANTAR"/>
    <property type="match status" value="1"/>
</dbReference>
<dbReference type="GO" id="GO:0003723">
    <property type="term" value="F:RNA binding"/>
    <property type="evidence" value="ECO:0007669"/>
    <property type="project" value="InterPro"/>
</dbReference>
<dbReference type="PIRSF" id="PIRSF036625">
    <property type="entry name" value="GAF_ANTAR"/>
    <property type="match status" value="1"/>
</dbReference>
<dbReference type="InterPro" id="IPR036388">
    <property type="entry name" value="WH-like_DNA-bd_sf"/>
</dbReference>
<keyword evidence="3" id="KW-0805">Transcription regulation</keyword>
<organism evidence="6 7">
    <name type="scientific">Amycolatopsis rifamycinica</name>
    <dbReference type="NCBI Taxonomy" id="287986"/>
    <lineage>
        <taxon>Bacteria</taxon>
        <taxon>Bacillati</taxon>
        <taxon>Actinomycetota</taxon>
        <taxon>Actinomycetes</taxon>
        <taxon>Pseudonocardiales</taxon>
        <taxon>Pseudonocardiaceae</taxon>
        <taxon>Amycolatopsis</taxon>
    </lineage>
</organism>
<dbReference type="Pfam" id="PF13185">
    <property type="entry name" value="GAF_2"/>
    <property type="match status" value="1"/>
</dbReference>
<feature type="domain" description="ANTAR" evidence="5">
    <location>
        <begin position="165"/>
        <end position="226"/>
    </location>
</feature>
<dbReference type="STRING" id="287986.DV20_02360"/>
<dbReference type="SMART" id="SM00065">
    <property type="entry name" value="GAF"/>
    <property type="match status" value="1"/>
</dbReference>
<dbReference type="GO" id="GO:0016301">
    <property type="term" value="F:kinase activity"/>
    <property type="evidence" value="ECO:0007669"/>
    <property type="project" value="UniProtKB-KW"/>
</dbReference>
<evidence type="ECO:0000313" key="6">
    <source>
        <dbReference type="EMBL" id="KDN23922.1"/>
    </source>
</evidence>